<evidence type="ECO:0000256" key="2">
    <source>
        <dbReference type="ARBA" id="ARBA00034247"/>
    </source>
</evidence>
<dbReference type="CDD" id="cd01949">
    <property type="entry name" value="GGDEF"/>
    <property type="match status" value="1"/>
</dbReference>
<evidence type="ECO:0000313" key="8">
    <source>
        <dbReference type="Proteomes" id="UP001283366"/>
    </source>
</evidence>
<evidence type="ECO:0000256" key="1">
    <source>
        <dbReference type="ARBA" id="ARBA00012528"/>
    </source>
</evidence>
<keyword evidence="5" id="KW-0548">Nucleotidyltransferase</keyword>
<dbReference type="InterPro" id="IPR043128">
    <property type="entry name" value="Rev_trsase/Diguanyl_cyclase"/>
</dbReference>
<dbReference type="EC" id="2.7.7.65" evidence="1"/>
<comment type="catalytic activity">
    <reaction evidence="2">
        <text>2 GTP = 3',3'-c-di-GMP + 2 diphosphate</text>
        <dbReference type="Rhea" id="RHEA:24898"/>
        <dbReference type="ChEBI" id="CHEBI:33019"/>
        <dbReference type="ChEBI" id="CHEBI:37565"/>
        <dbReference type="ChEBI" id="CHEBI:58805"/>
        <dbReference type="EC" id="2.7.7.65"/>
    </reaction>
</comment>
<dbReference type="Pfam" id="PF05228">
    <property type="entry name" value="CHASE4"/>
    <property type="match status" value="1"/>
</dbReference>
<dbReference type="InterPro" id="IPR050469">
    <property type="entry name" value="Diguanylate_Cyclase"/>
</dbReference>
<evidence type="ECO:0000313" key="7">
    <source>
        <dbReference type="Proteomes" id="UP000196125"/>
    </source>
</evidence>
<keyword evidence="3" id="KW-1133">Transmembrane helix</keyword>
<keyword evidence="3" id="KW-0472">Membrane</keyword>
<dbReference type="SUPFAM" id="SSF55073">
    <property type="entry name" value="Nucleotide cyclase"/>
    <property type="match status" value="1"/>
</dbReference>
<keyword evidence="5" id="KW-0808">Transferase</keyword>
<dbReference type="PANTHER" id="PTHR45138:SF9">
    <property type="entry name" value="DIGUANYLATE CYCLASE DGCM-RELATED"/>
    <property type="match status" value="1"/>
</dbReference>
<keyword evidence="3" id="KW-0812">Transmembrane</keyword>
<proteinExistence type="predicted"/>
<name>A0A1Y6IW99_9VIBR</name>
<dbReference type="GO" id="GO:1902201">
    <property type="term" value="P:negative regulation of bacterial-type flagellum-dependent cell motility"/>
    <property type="evidence" value="ECO:0007669"/>
    <property type="project" value="TreeGrafter"/>
</dbReference>
<sequence>MRLKNLGLRWLVSSMSLCVVILFLIFYFAFKYAWTHEKQAREARYLQRMETERVETLLEMKGAEMTSALADYAAWNDMAAFIRSPDDTFKTDSMNLHALISVGLNGFFMYDPDFKLVWGLRYDYRTQSTIGFDDLDFHLRKILQETSEMQEETVQPILRFLVINGSPYLVASSRVCNSQGYQCHSGYMIFLQEIRQSFIQEIEKATGLILSVLVESSLEPLTYPTLEDNISYIEKHGYRDDMYVLIRIHHDVQLPSFLDWEEVSALVGFSVLMFMINLYVVNYLVSPIRSANQVLEKFKISGGKMPKANTFLSKEMRAFSQTINSIVDQLEKSRQELQWQSEHDPLTRIANRRRLEKDILRFIEECHYPHMLLFLADIDHFKQYNDHYGHMEGDFVLQKISRAFSQFPFDEEMSVARFGGEEFCIVLASDHELDGSRYAEQLVRLIESLNIPHACSPTQPILTISVGGIVIEHPDAEDYLQFFHEADSVLYQAKALGRARFVVQPFTKNSD</sequence>
<dbReference type="OrthoDB" id="9812260at2"/>
<feature type="domain" description="GGDEF" evidence="4">
    <location>
        <begin position="369"/>
        <end position="506"/>
    </location>
</feature>
<reference evidence="6 7" key="1">
    <citation type="submission" date="2017-05" db="EMBL/GenBank/DDBJ databases">
        <authorList>
            <person name="Song R."/>
            <person name="Chenine A.L."/>
            <person name="Ruprecht R.M."/>
        </authorList>
    </citation>
    <scope>NUCLEOTIDE SEQUENCE [LARGE SCALE GENOMIC DNA]</scope>
    <source>
        <strain evidence="6 7">CECT 7927</strain>
    </source>
</reference>
<dbReference type="PROSITE" id="PS50887">
    <property type="entry name" value="GGDEF"/>
    <property type="match status" value="1"/>
</dbReference>
<organism evidence="6 7">
    <name type="scientific">Vibrio mangrovi</name>
    <dbReference type="NCBI Taxonomy" id="474394"/>
    <lineage>
        <taxon>Bacteria</taxon>
        <taxon>Pseudomonadati</taxon>
        <taxon>Pseudomonadota</taxon>
        <taxon>Gammaproteobacteria</taxon>
        <taxon>Vibrionales</taxon>
        <taxon>Vibrionaceae</taxon>
        <taxon>Vibrio</taxon>
    </lineage>
</organism>
<reference evidence="5 8" key="2">
    <citation type="submission" date="2023-11" db="EMBL/GenBank/DDBJ databases">
        <title>Plant-associative lifestyle of Vibrio porteresiae and its evolutionary dynamics.</title>
        <authorList>
            <person name="Rameshkumar N."/>
            <person name="Kirti K."/>
        </authorList>
    </citation>
    <scope>NUCLEOTIDE SEQUENCE [LARGE SCALE GENOMIC DNA]</scope>
    <source>
        <strain evidence="5 8">MSSRF38</strain>
    </source>
</reference>
<dbReference type="EMBL" id="JAWRCO010000001">
    <property type="protein sequence ID" value="MDW6001650.1"/>
    <property type="molecule type" value="Genomic_DNA"/>
</dbReference>
<feature type="transmembrane region" description="Helical" evidence="3">
    <location>
        <begin position="12"/>
        <end position="34"/>
    </location>
</feature>
<evidence type="ECO:0000313" key="5">
    <source>
        <dbReference type="EMBL" id="MDW6001650.1"/>
    </source>
</evidence>
<dbReference type="InterPro" id="IPR029787">
    <property type="entry name" value="Nucleotide_cyclase"/>
</dbReference>
<dbReference type="Gene3D" id="3.30.70.270">
    <property type="match status" value="1"/>
</dbReference>
<evidence type="ECO:0000259" key="4">
    <source>
        <dbReference type="PROSITE" id="PS50887"/>
    </source>
</evidence>
<protein>
    <recommendedName>
        <fullName evidence="1">diguanylate cyclase</fullName>
        <ecNumber evidence="1">2.7.7.65</ecNumber>
    </recommendedName>
</protein>
<dbReference type="NCBIfam" id="TIGR00254">
    <property type="entry name" value="GGDEF"/>
    <property type="match status" value="1"/>
</dbReference>
<accession>A0A1Y6IW99</accession>
<dbReference type="PANTHER" id="PTHR45138">
    <property type="entry name" value="REGULATORY COMPONENTS OF SENSORY TRANSDUCTION SYSTEM"/>
    <property type="match status" value="1"/>
</dbReference>
<dbReference type="AlphaFoldDB" id="A0A1Y6IW99"/>
<dbReference type="Proteomes" id="UP000196125">
    <property type="component" value="Unassembled WGS sequence"/>
</dbReference>
<dbReference type="Pfam" id="PF00990">
    <property type="entry name" value="GGDEF"/>
    <property type="match status" value="1"/>
</dbReference>
<gene>
    <name evidence="6" type="primary">cph2_5</name>
    <name evidence="5" type="ORF">SBX37_01890</name>
    <name evidence="6" type="ORF">VIM7927_01573</name>
</gene>
<dbReference type="EMBL" id="FXXI01000002">
    <property type="protein sequence ID" value="SMS00323.1"/>
    <property type="molecule type" value="Genomic_DNA"/>
</dbReference>
<dbReference type="InterPro" id="IPR007892">
    <property type="entry name" value="CHASE4"/>
</dbReference>
<dbReference type="SMART" id="SM00267">
    <property type="entry name" value="GGDEF"/>
    <property type="match status" value="1"/>
</dbReference>
<dbReference type="GO" id="GO:0043709">
    <property type="term" value="P:cell adhesion involved in single-species biofilm formation"/>
    <property type="evidence" value="ECO:0007669"/>
    <property type="project" value="TreeGrafter"/>
</dbReference>
<dbReference type="RefSeq" id="WP_087480377.1">
    <property type="nucleotide sequence ID" value="NZ_AP024883.1"/>
</dbReference>
<evidence type="ECO:0000256" key="3">
    <source>
        <dbReference type="SAM" id="Phobius"/>
    </source>
</evidence>
<dbReference type="GO" id="GO:0052621">
    <property type="term" value="F:diguanylate cyclase activity"/>
    <property type="evidence" value="ECO:0007669"/>
    <property type="project" value="UniProtKB-EC"/>
</dbReference>
<evidence type="ECO:0000313" key="6">
    <source>
        <dbReference type="EMBL" id="SMS00323.1"/>
    </source>
</evidence>
<keyword evidence="8" id="KW-1185">Reference proteome</keyword>
<dbReference type="Proteomes" id="UP001283366">
    <property type="component" value="Unassembled WGS sequence"/>
</dbReference>
<dbReference type="InterPro" id="IPR000160">
    <property type="entry name" value="GGDEF_dom"/>
</dbReference>
<dbReference type="GO" id="GO:0005886">
    <property type="term" value="C:plasma membrane"/>
    <property type="evidence" value="ECO:0007669"/>
    <property type="project" value="TreeGrafter"/>
</dbReference>